<dbReference type="RefSeq" id="WP_353302337.1">
    <property type="nucleotide sequence ID" value="NZ_BAAAAK010000001.1"/>
</dbReference>
<reference evidence="2" key="2">
    <citation type="submission" date="2024-01" db="EMBL/GenBank/DDBJ databases">
        <title>Draft genome sequence of Lactobacillus amylovorus strain TKL145.</title>
        <authorList>
            <person name="Tohno M."/>
            <person name="Tanizawa Y."/>
        </authorList>
    </citation>
    <scope>NUCLEOTIDE SEQUENCE [LARGE SCALE GENOMIC DNA]</scope>
    <source>
        <strain evidence="2">TKL145</strain>
    </source>
</reference>
<protein>
    <recommendedName>
        <fullName evidence="3">Phage protein</fullName>
    </recommendedName>
</protein>
<comment type="caution">
    <text evidence="1">The sequence shown here is derived from an EMBL/GenBank/DDBJ whole genome shotgun (WGS) entry which is preliminary data.</text>
</comment>
<organism evidence="1 2">
    <name type="scientific">Lactobacillus amylovorus subsp. animalium</name>
    <dbReference type="NCBI Taxonomy" id="3378536"/>
    <lineage>
        <taxon>Bacteria</taxon>
        <taxon>Bacillati</taxon>
        <taxon>Bacillota</taxon>
        <taxon>Bacilli</taxon>
        <taxon>Lactobacillales</taxon>
        <taxon>Lactobacillaceae</taxon>
        <taxon>Lactobacillus</taxon>
    </lineage>
</organism>
<name>A0ABC9VL12_LACAM</name>
<dbReference type="EMBL" id="BAAAAK010000001">
    <property type="protein sequence ID" value="GAA0041719.1"/>
    <property type="molecule type" value="Genomic_DNA"/>
</dbReference>
<dbReference type="Proteomes" id="UP001437574">
    <property type="component" value="Unassembled WGS sequence"/>
</dbReference>
<gene>
    <name evidence="1" type="ORF">LATKL145_01290</name>
</gene>
<evidence type="ECO:0000313" key="2">
    <source>
        <dbReference type="Proteomes" id="UP001437574"/>
    </source>
</evidence>
<sequence>MKINYVGNMSKGHIEPELAKDAVLAYKNLHKCMYCEVLDHWKRGKLFIRSSLILPRMYIQLFDDQWYLADRGSLIPIGYCPKCGRKLNSDSPVIVIADLNNMGD</sequence>
<evidence type="ECO:0000313" key="1">
    <source>
        <dbReference type="EMBL" id="GAA0041719.1"/>
    </source>
</evidence>
<evidence type="ECO:0008006" key="3">
    <source>
        <dbReference type="Google" id="ProtNLM"/>
    </source>
</evidence>
<accession>A0ABC9VL12</accession>
<dbReference type="AlphaFoldDB" id="A0ABC9VL12"/>
<reference evidence="1 2" key="1">
    <citation type="journal article" date="2024" name="Int. J. Syst. Evol. Microbiol.">
        <title>Proposal of Lactobacillus amylovorus subsp. animalis subsp. nov. and an emended description of Lactobacillus amylovorus.</title>
        <authorList>
            <person name="Yamane K."/>
            <person name="Tanizawa Y."/>
            <person name="Kobayashi H."/>
            <person name="Kamizono T."/>
            <person name="Kojima Y."/>
            <person name="Takagi H."/>
            <person name="Tohno M."/>
        </authorList>
    </citation>
    <scope>NUCLEOTIDE SEQUENCE [LARGE SCALE GENOMIC DNA]</scope>
    <source>
        <strain evidence="1 2">TKL145</strain>
    </source>
</reference>
<proteinExistence type="predicted"/>